<sequence>MKDIAIGVLFILFGIAVIWFVSKRPKNIGISSIVNFQGCTFGVVSVFLGLMIIFGGLHF</sequence>
<evidence type="ECO:0000256" key="1">
    <source>
        <dbReference type="SAM" id="Phobius"/>
    </source>
</evidence>
<name>A0A930XX85_9FLAO</name>
<gene>
    <name evidence="2" type="ORF">IR213_15520</name>
</gene>
<keyword evidence="3" id="KW-1185">Reference proteome</keyword>
<dbReference type="AlphaFoldDB" id="A0A930XX85"/>
<accession>A0A930XX85</accession>
<keyword evidence="1" id="KW-0472">Membrane</keyword>
<dbReference type="RefSeq" id="WP_194313210.1">
    <property type="nucleotide sequence ID" value="NZ_JADHEC010000058.1"/>
</dbReference>
<feature type="transmembrane region" description="Helical" evidence="1">
    <location>
        <begin position="6"/>
        <end position="22"/>
    </location>
</feature>
<protein>
    <submittedName>
        <fullName evidence="2">Uncharacterized protein</fullName>
    </submittedName>
</protein>
<keyword evidence="1" id="KW-0812">Transmembrane</keyword>
<dbReference type="EMBL" id="JADHEC010000058">
    <property type="protein sequence ID" value="MBF2709982.1"/>
    <property type="molecule type" value="Genomic_DNA"/>
</dbReference>
<reference evidence="2" key="1">
    <citation type="submission" date="2020-11" db="EMBL/GenBank/DDBJ databases">
        <title>Genome of Flavobacterium soyangense.</title>
        <authorList>
            <person name="Liu Q."/>
            <person name="Xin Y.-H."/>
        </authorList>
    </citation>
    <scope>NUCLEOTIDE SEQUENCE</scope>
    <source>
        <strain evidence="2">CGMCC 1.13493</strain>
    </source>
</reference>
<proteinExistence type="predicted"/>
<dbReference type="Proteomes" id="UP000646211">
    <property type="component" value="Unassembled WGS sequence"/>
</dbReference>
<comment type="caution">
    <text evidence="2">The sequence shown here is derived from an EMBL/GenBank/DDBJ whole genome shotgun (WGS) entry which is preliminary data.</text>
</comment>
<feature type="transmembrane region" description="Helical" evidence="1">
    <location>
        <begin position="34"/>
        <end position="57"/>
    </location>
</feature>
<evidence type="ECO:0000313" key="2">
    <source>
        <dbReference type="EMBL" id="MBF2709982.1"/>
    </source>
</evidence>
<organism evidence="2 3">
    <name type="scientific">Flavobacterium soyangense</name>
    <dbReference type="NCBI Taxonomy" id="2023265"/>
    <lineage>
        <taxon>Bacteria</taxon>
        <taxon>Pseudomonadati</taxon>
        <taxon>Bacteroidota</taxon>
        <taxon>Flavobacteriia</taxon>
        <taxon>Flavobacteriales</taxon>
        <taxon>Flavobacteriaceae</taxon>
        <taxon>Flavobacterium</taxon>
    </lineage>
</organism>
<keyword evidence="1" id="KW-1133">Transmembrane helix</keyword>
<evidence type="ECO:0000313" key="3">
    <source>
        <dbReference type="Proteomes" id="UP000646211"/>
    </source>
</evidence>